<evidence type="ECO:0000259" key="2">
    <source>
        <dbReference type="SMART" id="SM01042"/>
    </source>
</evidence>
<organism evidence="3 4">
    <name type="scientific">Lodderomyces elongisporus (strain ATCC 11503 / CBS 2605 / JCM 1781 / NBRC 1676 / NRRL YB-4239)</name>
    <name type="common">Yeast</name>
    <name type="synonym">Saccharomyces elongisporus</name>
    <dbReference type="NCBI Taxonomy" id="379508"/>
    <lineage>
        <taxon>Eukaryota</taxon>
        <taxon>Fungi</taxon>
        <taxon>Dikarya</taxon>
        <taxon>Ascomycota</taxon>
        <taxon>Saccharomycotina</taxon>
        <taxon>Pichiomycetes</taxon>
        <taxon>Debaryomycetaceae</taxon>
        <taxon>Candida/Lodderomyces clade</taxon>
        <taxon>Lodderomyces</taxon>
    </lineage>
</organism>
<keyword evidence="1" id="KW-0812">Transmembrane</keyword>
<dbReference type="OMA" id="HISYKTM"/>
<protein>
    <recommendedName>
        <fullName evidence="2">Brl1/Brr6 domain-containing protein</fullName>
    </recommendedName>
</protein>
<name>A5DZA7_LODEL</name>
<keyword evidence="4" id="KW-1185">Reference proteome</keyword>
<dbReference type="PANTHER" id="PTHR28136:SF5">
    <property type="entry name" value="NUCLEUS EXPORT PROTEIN BRR6"/>
    <property type="match status" value="1"/>
</dbReference>
<feature type="domain" description="Brl1/Brr6" evidence="2">
    <location>
        <begin position="167"/>
        <end position="297"/>
    </location>
</feature>
<dbReference type="InterPro" id="IPR040202">
    <property type="entry name" value="Brl1/Brr6"/>
</dbReference>
<dbReference type="GO" id="GO:0006998">
    <property type="term" value="P:nuclear envelope organization"/>
    <property type="evidence" value="ECO:0007669"/>
    <property type="project" value="InterPro"/>
</dbReference>
<feature type="transmembrane region" description="Helical" evidence="1">
    <location>
        <begin position="169"/>
        <end position="191"/>
    </location>
</feature>
<dbReference type="PANTHER" id="PTHR28136">
    <property type="entry name" value="NUCLEUS EXPORT PROTEIN BRR6"/>
    <property type="match status" value="1"/>
</dbReference>
<dbReference type="Proteomes" id="UP000001996">
    <property type="component" value="Unassembled WGS sequence"/>
</dbReference>
<feature type="transmembrane region" description="Helical" evidence="1">
    <location>
        <begin position="278"/>
        <end position="296"/>
    </location>
</feature>
<dbReference type="InParanoid" id="A5DZA7"/>
<dbReference type="GO" id="GO:0031965">
    <property type="term" value="C:nuclear membrane"/>
    <property type="evidence" value="ECO:0007669"/>
    <property type="project" value="InterPro"/>
</dbReference>
<reference evidence="3 4" key="1">
    <citation type="journal article" date="2009" name="Nature">
        <title>Evolution of pathogenicity and sexual reproduction in eight Candida genomes.</title>
        <authorList>
            <person name="Butler G."/>
            <person name="Rasmussen M.D."/>
            <person name="Lin M.F."/>
            <person name="Santos M.A."/>
            <person name="Sakthikumar S."/>
            <person name="Munro C.A."/>
            <person name="Rheinbay E."/>
            <person name="Grabherr M."/>
            <person name="Forche A."/>
            <person name="Reedy J.L."/>
            <person name="Agrafioti I."/>
            <person name="Arnaud M.B."/>
            <person name="Bates S."/>
            <person name="Brown A.J."/>
            <person name="Brunke S."/>
            <person name="Costanzo M.C."/>
            <person name="Fitzpatrick D.A."/>
            <person name="de Groot P.W."/>
            <person name="Harris D."/>
            <person name="Hoyer L.L."/>
            <person name="Hube B."/>
            <person name="Klis F.M."/>
            <person name="Kodira C."/>
            <person name="Lennard N."/>
            <person name="Logue M.E."/>
            <person name="Martin R."/>
            <person name="Neiman A.M."/>
            <person name="Nikolaou E."/>
            <person name="Quail M.A."/>
            <person name="Quinn J."/>
            <person name="Santos M.C."/>
            <person name="Schmitzberger F.F."/>
            <person name="Sherlock G."/>
            <person name="Shah P."/>
            <person name="Silverstein K.A."/>
            <person name="Skrzypek M.S."/>
            <person name="Soll D."/>
            <person name="Staggs R."/>
            <person name="Stansfield I."/>
            <person name="Stumpf M.P."/>
            <person name="Sudbery P.E."/>
            <person name="Srikantha T."/>
            <person name="Zeng Q."/>
            <person name="Berman J."/>
            <person name="Berriman M."/>
            <person name="Heitman J."/>
            <person name="Gow N.A."/>
            <person name="Lorenz M.C."/>
            <person name="Birren B.W."/>
            <person name="Kellis M."/>
            <person name="Cuomo C.A."/>
        </authorList>
    </citation>
    <scope>NUCLEOTIDE SEQUENCE [LARGE SCALE GENOMIC DNA]</scope>
    <source>
        <strain evidence="4">ATCC 11503 / BCRC 21390 / CBS 2605 / JCM 1781 / NBRC 1676 / NRRL YB-4239</strain>
    </source>
</reference>
<evidence type="ECO:0000256" key="1">
    <source>
        <dbReference type="SAM" id="Phobius"/>
    </source>
</evidence>
<dbReference type="SMART" id="SM01042">
    <property type="entry name" value="Brr6_like_C_C"/>
    <property type="match status" value="1"/>
</dbReference>
<dbReference type="HOGENOM" id="CLU_915258_0_0_1"/>
<sequence>MVMDNGLDASQISHISFSGIEHESTPIRNSRVISTEKAGTDVDEIENQDEIEVKIEAEAETETEISDDEETNEFRSIVETHPELNIAGKELHQLNPVNVAHVMFSPEKKNRQRDLQTVQSFENISGKPKGVPTEINREISSVPSAISTTTLAASVSKVFDPFTPYTLNLYLQLIVNCILWSIIIFLVYSAITTIRTDIQIKTEQFTLQILEEIAKCSREYIRNKCDSPHRPPAIDHECDLLNRCQNQDPSKFAKLKISVELIAEIVNAFFSKISFKSLVVLILILMVTMVNTSLAVRDFQSVQVRKMENKVELIQRENKYKKEQELVEEDQETVFIEQELNL</sequence>
<dbReference type="AlphaFoldDB" id="A5DZA7"/>
<proteinExistence type="predicted"/>
<dbReference type="InterPro" id="IPR018767">
    <property type="entry name" value="Brl1/Brr6_dom"/>
</dbReference>
<dbReference type="GeneID" id="5232942"/>
<accession>A5DZA7</accession>
<dbReference type="Pfam" id="PF10104">
    <property type="entry name" value="Brr6_like_C_C"/>
    <property type="match status" value="1"/>
</dbReference>
<dbReference type="EMBL" id="CH981526">
    <property type="protein sequence ID" value="EDK44515.1"/>
    <property type="molecule type" value="Genomic_DNA"/>
</dbReference>
<dbReference type="eggNOG" id="KOG4503">
    <property type="taxonomic scope" value="Eukaryota"/>
</dbReference>
<gene>
    <name evidence="3" type="ORF">LELG_02694</name>
</gene>
<dbReference type="OrthoDB" id="5961at2759"/>
<keyword evidence="1" id="KW-1133">Transmembrane helix</keyword>
<evidence type="ECO:0000313" key="3">
    <source>
        <dbReference type="EMBL" id="EDK44515.1"/>
    </source>
</evidence>
<evidence type="ECO:0000313" key="4">
    <source>
        <dbReference type="Proteomes" id="UP000001996"/>
    </source>
</evidence>
<dbReference type="KEGG" id="lel:PVL30_003541"/>
<dbReference type="GO" id="GO:0055088">
    <property type="term" value="P:lipid homeostasis"/>
    <property type="evidence" value="ECO:0007669"/>
    <property type="project" value="InterPro"/>
</dbReference>
<keyword evidence="1" id="KW-0472">Membrane</keyword>